<dbReference type="InterPro" id="IPR009851">
    <property type="entry name" value="Mod_r"/>
</dbReference>
<gene>
    <name evidence="8" type="ORF">ABG768_007285</name>
</gene>
<dbReference type="EMBL" id="JAWDJR010000015">
    <property type="protein sequence ID" value="KAK9961887.1"/>
    <property type="molecule type" value="Genomic_DNA"/>
</dbReference>
<accession>A0AAW1ZLQ7</accession>
<dbReference type="Proteomes" id="UP001479290">
    <property type="component" value="Unassembled WGS sequence"/>
</dbReference>
<dbReference type="Pfam" id="PF07200">
    <property type="entry name" value="Mod_r"/>
    <property type="match status" value="1"/>
</dbReference>
<keyword evidence="9" id="KW-1185">Reference proteome</keyword>
<dbReference type="GO" id="GO:0006612">
    <property type="term" value="P:protein targeting to membrane"/>
    <property type="evidence" value="ECO:0007669"/>
    <property type="project" value="TreeGrafter"/>
</dbReference>
<evidence type="ECO:0000256" key="1">
    <source>
        <dbReference type="ARBA" id="ARBA00004633"/>
    </source>
</evidence>
<evidence type="ECO:0000256" key="6">
    <source>
        <dbReference type="ARBA" id="ARBA00025010"/>
    </source>
</evidence>
<feature type="domain" description="VPS37 C-terminal" evidence="7">
    <location>
        <begin position="47"/>
        <end position="188"/>
    </location>
</feature>
<dbReference type="GO" id="GO:0006623">
    <property type="term" value="P:protein targeting to vacuole"/>
    <property type="evidence" value="ECO:0007669"/>
    <property type="project" value="TreeGrafter"/>
</dbReference>
<dbReference type="GO" id="GO:0031902">
    <property type="term" value="C:late endosome membrane"/>
    <property type="evidence" value="ECO:0007669"/>
    <property type="project" value="UniProtKB-SubCell"/>
</dbReference>
<comment type="caution">
    <text evidence="8">The sequence shown here is derived from an EMBL/GenBank/DDBJ whole genome shotgun (WGS) entry which is preliminary data.</text>
</comment>
<evidence type="ECO:0000256" key="3">
    <source>
        <dbReference type="ARBA" id="ARBA00022448"/>
    </source>
</evidence>
<comment type="similarity">
    <text evidence="2">Belongs to the VPS37 family.</text>
</comment>
<comment type="subcellular location">
    <subcellularLocation>
        <location evidence="1">Late endosome membrane</location>
        <topology evidence="1">Peripheral membrane protein</topology>
    </subcellularLocation>
</comment>
<dbReference type="GO" id="GO:0043162">
    <property type="term" value="P:ubiquitin-dependent protein catabolic process via the multivesicular body sorting pathway"/>
    <property type="evidence" value="ECO:0007669"/>
    <property type="project" value="TreeGrafter"/>
</dbReference>
<name>A0AAW1ZLQ7_CULAL</name>
<dbReference type="PANTHER" id="PTHR13678">
    <property type="entry name" value="VACUOLAR PROTEIN SORTING-ASSOCIATED PROTEIN 37"/>
    <property type="match status" value="1"/>
</dbReference>
<sequence length="308" mass="35792">MLQDVQMHRDPRAPVAKVPGERQCLYKWAAMPHEGDSMLNLDYLRCLNTAQLLELLEDEERMRETVRVNSKLQHLQRCKVILMASNCWLAEQNLAHQPRLNNSKILLAEKYQILGQMVSSMRRKQRRLETLQQKLSLRAIHKLIKEKTNQSLRQSENLWLKFTEGTLLLTDFVESLQNSQTLCHRHLIQAEKIQNLILQAQIYNQDVDFSRLGHHPNFGYSPTAINVYSGLYPVMLLPGFQYPHLSPTSYLPPLKHHGCVDICSTLISKNERSHKQGFCKCTETRQRPQRHAALQPLDKIQPNIHQTP</sequence>
<comment type="function">
    <text evidence="6">Component of the ESCRT-I complex, a regulator of vesicular trafficking process. Required for the sorting of endocytic ubiquitinated cargos into multivesicular bodies. May be involved in cell growth and differentiation.</text>
</comment>
<organism evidence="8 9">
    <name type="scientific">Culter alburnus</name>
    <name type="common">Topmouth culter</name>
    <dbReference type="NCBI Taxonomy" id="194366"/>
    <lineage>
        <taxon>Eukaryota</taxon>
        <taxon>Metazoa</taxon>
        <taxon>Chordata</taxon>
        <taxon>Craniata</taxon>
        <taxon>Vertebrata</taxon>
        <taxon>Euteleostomi</taxon>
        <taxon>Actinopterygii</taxon>
        <taxon>Neopterygii</taxon>
        <taxon>Teleostei</taxon>
        <taxon>Ostariophysi</taxon>
        <taxon>Cypriniformes</taxon>
        <taxon>Xenocyprididae</taxon>
        <taxon>Xenocypridinae</taxon>
        <taxon>Culter</taxon>
    </lineage>
</organism>
<reference evidence="8 9" key="1">
    <citation type="submission" date="2024-05" db="EMBL/GenBank/DDBJ databases">
        <title>A high-quality chromosomal-level genome assembly of Topmouth culter (Culter alburnus).</title>
        <authorList>
            <person name="Zhao H."/>
        </authorList>
    </citation>
    <scope>NUCLEOTIDE SEQUENCE [LARGE SCALE GENOMIC DNA]</scope>
    <source>
        <strain evidence="8">CATC2023</strain>
        <tissue evidence="8">Muscle</tissue>
    </source>
</reference>
<keyword evidence="5" id="KW-0653">Protein transport</keyword>
<dbReference type="GO" id="GO:0000813">
    <property type="term" value="C:ESCRT I complex"/>
    <property type="evidence" value="ECO:0007669"/>
    <property type="project" value="TreeGrafter"/>
</dbReference>
<keyword evidence="3" id="KW-0813">Transport</keyword>
<evidence type="ECO:0000256" key="5">
    <source>
        <dbReference type="ARBA" id="ARBA00022927"/>
    </source>
</evidence>
<evidence type="ECO:0000313" key="9">
    <source>
        <dbReference type="Proteomes" id="UP001479290"/>
    </source>
</evidence>
<evidence type="ECO:0000256" key="4">
    <source>
        <dbReference type="ARBA" id="ARBA00022753"/>
    </source>
</evidence>
<proteinExistence type="inferred from homology"/>
<evidence type="ECO:0000256" key="2">
    <source>
        <dbReference type="ARBA" id="ARBA00007617"/>
    </source>
</evidence>
<dbReference type="PANTHER" id="PTHR13678:SF24">
    <property type="entry name" value="SI:CH211-284F22.3"/>
    <property type="match status" value="1"/>
</dbReference>
<dbReference type="AlphaFoldDB" id="A0AAW1ZLQ7"/>
<protein>
    <recommendedName>
        <fullName evidence="7">VPS37 C-terminal domain-containing protein</fullName>
    </recommendedName>
</protein>
<evidence type="ECO:0000313" key="8">
    <source>
        <dbReference type="EMBL" id="KAK9961887.1"/>
    </source>
</evidence>
<evidence type="ECO:0000259" key="7">
    <source>
        <dbReference type="Pfam" id="PF07200"/>
    </source>
</evidence>
<keyword evidence="4" id="KW-0967">Endosome</keyword>